<evidence type="ECO:0000259" key="8">
    <source>
        <dbReference type="Pfam" id="PF16278"/>
    </source>
</evidence>
<dbReference type="InterPro" id="IPR011146">
    <property type="entry name" value="HIT-like"/>
</dbReference>
<evidence type="ECO:0000313" key="10">
    <source>
        <dbReference type="Proteomes" id="UP001498421"/>
    </source>
</evidence>
<dbReference type="SUPFAM" id="SSF54197">
    <property type="entry name" value="HIT-like"/>
    <property type="match status" value="1"/>
</dbReference>
<dbReference type="Gene3D" id="3.30.428.10">
    <property type="entry name" value="HIT-like"/>
    <property type="match status" value="1"/>
</dbReference>
<feature type="domain" description="HIT" evidence="7">
    <location>
        <begin position="74"/>
        <end position="201"/>
    </location>
</feature>
<reference evidence="9 10" key="1">
    <citation type="journal article" date="2025" name="Microbiol. Resour. Announc.">
        <title>Draft genome sequences for Neonectria magnoliae and Neonectria punicea, canker pathogens of Liriodendron tulipifera and Acer saccharum in West Virginia.</title>
        <authorList>
            <person name="Petronek H.M."/>
            <person name="Kasson M.T."/>
            <person name="Metheny A.M."/>
            <person name="Stauder C.M."/>
            <person name="Lovett B."/>
            <person name="Lynch S.C."/>
            <person name="Garnas J.R."/>
            <person name="Kasson L.R."/>
            <person name="Stajich J.E."/>
        </authorList>
    </citation>
    <scope>NUCLEOTIDE SEQUENCE [LARGE SCALE GENOMIC DNA]</scope>
    <source>
        <strain evidence="9 10">NRRL 64651</strain>
    </source>
</reference>
<evidence type="ECO:0000313" key="9">
    <source>
        <dbReference type="EMBL" id="KAK7427940.1"/>
    </source>
</evidence>
<proteinExistence type="predicted"/>
<comment type="subcellular location">
    <subcellularLocation>
        <location evidence="1">Nucleus</location>
    </subcellularLocation>
</comment>
<dbReference type="Proteomes" id="UP001498421">
    <property type="component" value="Unassembled WGS sequence"/>
</dbReference>
<feature type="region of interest" description="Disordered" evidence="6">
    <location>
        <begin position="1"/>
        <end position="53"/>
    </location>
</feature>
<evidence type="ECO:0000256" key="1">
    <source>
        <dbReference type="ARBA" id="ARBA00004123"/>
    </source>
</evidence>
<evidence type="ECO:0000259" key="7">
    <source>
        <dbReference type="Pfam" id="PF01230"/>
    </source>
</evidence>
<keyword evidence="10" id="KW-1185">Reference proteome</keyword>
<feature type="domain" description="Aprataxin C2HE/C2H2/C2HC zinc finger" evidence="8">
    <location>
        <begin position="216"/>
        <end position="273"/>
    </location>
</feature>
<feature type="compositionally biased region" description="Basic and acidic residues" evidence="6">
    <location>
        <begin position="15"/>
        <end position="24"/>
    </location>
</feature>
<gene>
    <name evidence="9" type="primary">HNT3</name>
    <name evidence="9" type="ORF">QQZ08_005553</name>
</gene>
<sequence>MAPGDSEPEEAITEEEIRGEEPPAKRSRNAFTALMAPKPKAGAPPPRTSRGGNPFRDRMGLGAYLEAPASYPASRVIAHSDAFVLINDRFPKATVHTLLLPRDPDRNLLHPFVALDDPGFLAAVRAETARLKALVAAELQRRLGPASRADAARQAVLNGDAEPSVAGELPPGRDWAAEVICGVHAVPSMHHVHVHVLSRDMHSETLKHRKHYNSFNTPFLVDIDDFPLALDDPRRSTKEAGYLRWDMKCWRCGRNFGNQFQKLKAHLDEEYEEWRKQ</sequence>
<dbReference type="Pfam" id="PF01230">
    <property type="entry name" value="HIT"/>
    <property type="match status" value="1"/>
</dbReference>
<dbReference type="InterPro" id="IPR036265">
    <property type="entry name" value="HIT-like_sf"/>
</dbReference>
<evidence type="ECO:0000256" key="4">
    <source>
        <dbReference type="ARBA" id="ARBA00023125"/>
    </source>
</evidence>
<dbReference type="PANTHER" id="PTHR12486:SF4">
    <property type="entry name" value="APRATAXIN"/>
    <property type="match status" value="1"/>
</dbReference>
<name>A0ABR1I4K5_9HYPO</name>
<comment type="caution">
    <text evidence="9">The sequence shown here is derived from an EMBL/GenBank/DDBJ whole genome shotgun (WGS) entry which is preliminary data.</text>
</comment>
<keyword evidence="4" id="KW-0238">DNA-binding</keyword>
<dbReference type="PANTHER" id="PTHR12486">
    <property type="entry name" value="APRATAXIN-RELATED"/>
    <property type="match status" value="1"/>
</dbReference>
<organism evidence="9 10">
    <name type="scientific">Neonectria magnoliae</name>
    <dbReference type="NCBI Taxonomy" id="2732573"/>
    <lineage>
        <taxon>Eukaryota</taxon>
        <taxon>Fungi</taxon>
        <taxon>Dikarya</taxon>
        <taxon>Ascomycota</taxon>
        <taxon>Pezizomycotina</taxon>
        <taxon>Sordariomycetes</taxon>
        <taxon>Hypocreomycetidae</taxon>
        <taxon>Hypocreales</taxon>
        <taxon>Nectriaceae</taxon>
        <taxon>Neonectria</taxon>
    </lineage>
</organism>
<evidence type="ECO:0000256" key="3">
    <source>
        <dbReference type="ARBA" id="ARBA00022833"/>
    </source>
</evidence>
<accession>A0ABR1I4K5</accession>
<dbReference type="Pfam" id="PF16278">
    <property type="entry name" value="zf-C2HE"/>
    <property type="match status" value="1"/>
</dbReference>
<keyword evidence="3" id="KW-0862">Zinc</keyword>
<dbReference type="InterPro" id="IPR032566">
    <property type="entry name" value="Znf-C2HE"/>
</dbReference>
<keyword evidence="2" id="KW-0479">Metal-binding</keyword>
<protein>
    <submittedName>
        <fullName evidence="9">Aprataxin-like protein</fullName>
    </submittedName>
</protein>
<evidence type="ECO:0000256" key="2">
    <source>
        <dbReference type="ARBA" id="ARBA00022723"/>
    </source>
</evidence>
<feature type="compositionally biased region" description="Acidic residues" evidence="6">
    <location>
        <begin position="1"/>
        <end position="14"/>
    </location>
</feature>
<evidence type="ECO:0000256" key="6">
    <source>
        <dbReference type="SAM" id="MobiDB-lite"/>
    </source>
</evidence>
<keyword evidence="5" id="KW-0539">Nucleus</keyword>
<dbReference type="EMBL" id="JAZAVK010000047">
    <property type="protein sequence ID" value="KAK7427940.1"/>
    <property type="molecule type" value="Genomic_DNA"/>
</dbReference>
<evidence type="ECO:0000256" key="5">
    <source>
        <dbReference type="ARBA" id="ARBA00023242"/>
    </source>
</evidence>